<evidence type="ECO:0000256" key="1">
    <source>
        <dbReference type="ARBA" id="ARBA00009998"/>
    </source>
</evidence>
<comment type="catalytic activity">
    <reaction evidence="6">
        <text>Exonucleolytic cleavage in either 5'- to 3'- or 3'- to 5'-direction to yield nucleoside 5'-phosphates.</text>
        <dbReference type="EC" id="3.1.11.6"/>
    </reaction>
</comment>
<dbReference type="EMBL" id="JBHLZN010000009">
    <property type="protein sequence ID" value="MFB9888113.1"/>
    <property type="molecule type" value="Genomic_DNA"/>
</dbReference>
<protein>
    <recommendedName>
        <fullName evidence="6">Exodeoxyribonuclease 7 small subunit</fullName>
        <ecNumber evidence="6">3.1.11.6</ecNumber>
    </recommendedName>
    <alternativeName>
        <fullName evidence="6">Exodeoxyribonuclease VII small subunit</fullName>
        <shortName evidence="6">Exonuclease VII small subunit</shortName>
    </alternativeName>
</protein>
<dbReference type="Pfam" id="PF02609">
    <property type="entry name" value="Exonuc_VII_S"/>
    <property type="match status" value="1"/>
</dbReference>
<evidence type="ECO:0000256" key="6">
    <source>
        <dbReference type="HAMAP-Rule" id="MF_00337"/>
    </source>
</evidence>
<dbReference type="PANTHER" id="PTHR34137">
    <property type="entry name" value="EXODEOXYRIBONUCLEASE 7 SMALL SUBUNIT"/>
    <property type="match status" value="1"/>
</dbReference>
<name>A0ABV5ZFQ8_9GAMM</name>
<evidence type="ECO:0000256" key="2">
    <source>
        <dbReference type="ARBA" id="ARBA00022490"/>
    </source>
</evidence>
<accession>A0ABV5ZFQ8</accession>
<dbReference type="SUPFAM" id="SSF116842">
    <property type="entry name" value="XseB-like"/>
    <property type="match status" value="1"/>
</dbReference>
<comment type="function">
    <text evidence="6">Bidirectionally degrades single-stranded DNA into large acid-insoluble oligonucleotides, which are then degraded further into small acid-soluble oligonucleotides.</text>
</comment>
<keyword evidence="2 6" id="KW-0963">Cytoplasm</keyword>
<gene>
    <name evidence="6" type="primary">xseB</name>
    <name evidence="8" type="ORF">ACFFLH_17010</name>
</gene>
<organism evidence="8 9">
    <name type="scientific">Balneatrix alpica</name>
    <dbReference type="NCBI Taxonomy" id="75684"/>
    <lineage>
        <taxon>Bacteria</taxon>
        <taxon>Pseudomonadati</taxon>
        <taxon>Pseudomonadota</taxon>
        <taxon>Gammaproteobacteria</taxon>
        <taxon>Oceanospirillales</taxon>
        <taxon>Balneatrichaceae</taxon>
        <taxon>Balneatrix</taxon>
    </lineage>
</organism>
<dbReference type="NCBIfam" id="TIGR01280">
    <property type="entry name" value="xseB"/>
    <property type="match status" value="1"/>
</dbReference>
<sequence length="82" mass="9477">MARKKKVDFEQSLHELENLVQRLEQGDLSLEESLNAFENGIHLVRECQQTLQEAEQKVQLLLEQDGQLQRLDFTAGDNREPG</sequence>
<evidence type="ECO:0000256" key="7">
    <source>
        <dbReference type="SAM" id="Coils"/>
    </source>
</evidence>
<dbReference type="PANTHER" id="PTHR34137:SF1">
    <property type="entry name" value="EXODEOXYRIBONUCLEASE 7 SMALL SUBUNIT"/>
    <property type="match status" value="1"/>
</dbReference>
<comment type="subunit">
    <text evidence="6">Heterooligomer composed of large and small subunits.</text>
</comment>
<comment type="similarity">
    <text evidence="1 6">Belongs to the XseB family.</text>
</comment>
<evidence type="ECO:0000256" key="4">
    <source>
        <dbReference type="ARBA" id="ARBA00022801"/>
    </source>
</evidence>
<comment type="subcellular location">
    <subcellularLocation>
        <location evidence="6">Cytoplasm</location>
    </subcellularLocation>
</comment>
<evidence type="ECO:0000313" key="9">
    <source>
        <dbReference type="Proteomes" id="UP001589628"/>
    </source>
</evidence>
<dbReference type="Gene3D" id="1.10.287.1040">
    <property type="entry name" value="Exonuclease VII, small subunit"/>
    <property type="match status" value="1"/>
</dbReference>
<dbReference type="NCBIfam" id="NF002140">
    <property type="entry name" value="PRK00977.1-4"/>
    <property type="match status" value="1"/>
</dbReference>
<evidence type="ECO:0000256" key="3">
    <source>
        <dbReference type="ARBA" id="ARBA00022722"/>
    </source>
</evidence>
<keyword evidence="9" id="KW-1185">Reference proteome</keyword>
<feature type="coiled-coil region" evidence="7">
    <location>
        <begin position="6"/>
        <end position="71"/>
    </location>
</feature>
<comment type="caution">
    <text evidence="8">The sequence shown here is derived from an EMBL/GenBank/DDBJ whole genome shotgun (WGS) entry which is preliminary data.</text>
</comment>
<keyword evidence="5 6" id="KW-0269">Exonuclease</keyword>
<dbReference type="GO" id="GO:0008855">
    <property type="term" value="F:exodeoxyribonuclease VII activity"/>
    <property type="evidence" value="ECO:0007669"/>
    <property type="project" value="UniProtKB-EC"/>
</dbReference>
<evidence type="ECO:0000313" key="8">
    <source>
        <dbReference type="EMBL" id="MFB9888113.1"/>
    </source>
</evidence>
<proteinExistence type="inferred from homology"/>
<evidence type="ECO:0000256" key="5">
    <source>
        <dbReference type="ARBA" id="ARBA00022839"/>
    </source>
</evidence>
<reference evidence="8 9" key="1">
    <citation type="submission" date="2024-09" db="EMBL/GenBank/DDBJ databases">
        <authorList>
            <person name="Sun Q."/>
            <person name="Mori K."/>
        </authorList>
    </citation>
    <scope>NUCLEOTIDE SEQUENCE [LARGE SCALE GENOMIC DNA]</scope>
    <source>
        <strain evidence="8 9">ATCC 51285</strain>
    </source>
</reference>
<dbReference type="EC" id="3.1.11.6" evidence="6"/>
<dbReference type="RefSeq" id="WP_027312489.1">
    <property type="nucleotide sequence ID" value="NZ_JAUESS010000001.1"/>
</dbReference>
<dbReference type="Proteomes" id="UP001589628">
    <property type="component" value="Unassembled WGS sequence"/>
</dbReference>
<keyword evidence="3 6" id="KW-0540">Nuclease</keyword>
<dbReference type="InterPro" id="IPR003761">
    <property type="entry name" value="Exonuc_VII_S"/>
</dbReference>
<keyword evidence="4 6" id="KW-0378">Hydrolase</keyword>
<dbReference type="InterPro" id="IPR037004">
    <property type="entry name" value="Exonuc_VII_ssu_sf"/>
</dbReference>
<keyword evidence="7" id="KW-0175">Coiled coil</keyword>
<dbReference type="HAMAP" id="MF_00337">
    <property type="entry name" value="Exonuc_7_S"/>
    <property type="match status" value="1"/>
</dbReference>